<dbReference type="EMBL" id="JACNIG010000314">
    <property type="protein sequence ID" value="MBC8433627.1"/>
    <property type="molecule type" value="Genomic_DNA"/>
</dbReference>
<name>A0A8J6TVV1_9BACT</name>
<sequence>MLSAVGVALPAIGREFSASAVQLGLVETVYIFAFALFLLPAGRLGDIYGRKRIFTIGILVFTAGTVLVSLAFSIESFIVFRFFQGCGGAMITGTSFAILSSVFPPDKRGRAMGIIVGCIYLGLSMGPVLSGFMVTHLGWRWIFYLGVLIELFCLALTVLKLKGEWADARGERFDFVGTLLYITSLFCLIYGTLNQKEGGIYLVLMASGALGFLIFLAFEYRCSSPILDVDLIIHNRVFAFSNLATLINYAASFGIGFFFSLYLQVVRGYSPQSAGWILIIQPVFQAALSPYFGGLADRVSPAGLATAGMALCTLSLGLASQVHAGTPMPVIMGMLALMGVGFALFSSPNTTVVMGSVPAKSYGIASSFLATMRTIGMLCCMTIITLVFKHIMGDHPVSAETQSSFLASMHLCMMIFCFLCVAGVFCSMVRLKPVSSIEKEQIVKA</sequence>
<feature type="transmembrane region" description="Helical" evidence="6">
    <location>
        <begin position="330"/>
        <end position="347"/>
    </location>
</feature>
<feature type="transmembrane region" description="Helical" evidence="6">
    <location>
        <begin position="408"/>
        <end position="429"/>
    </location>
</feature>
<feature type="transmembrane region" description="Helical" evidence="6">
    <location>
        <begin position="239"/>
        <end position="262"/>
    </location>
</feature>
<evidence type="ECO:0000313" key="8">
    <source>
        <dbReference type="EMBL" id="MBC8433627.1"/>
    </source>
</evidence>
<feature type="transmembrane region" description="Helical" evidence="6">
    <location>
        <begin position="274"/>
        <end position="292"/>
    </location>
</feature>
<dbReference type="InterPro" id="IPR036259">
    <property type="entry name" value="MFS_trans_sf"/>
</dbReference>
<evidence type="ECO:0000259" key="7">
    <source>
        <dbReference type="PROSITE" id="PS50850"/>
    </source>
</evidence>
<feature type="transmembrane region" description="Helical" evidence="6">
    <location>
        <begin position="53"/>
        <end position="72"/>
    </location>
</feature>
<comment type="caution">
    <text evidence="8">The sequence shown here is derived from an EMBL/GenBank/DDBJ whole genome shotgun (WGS) entry which is preliminary data.</text>
</comment>
<dbReference type="Proteomes" id="UP000605201">
    <property type="component" value="Unassembled WGS sequence"/>
</dbReference>
<dbReference type="CDD" id="cd17321">
    <property type="entry name" value="MFS_MMR_MDR_like"/>
    <property type="match status" value="1"/>
</dbReference>
<feature type="transmembrane region" description="Helical" evidence="6">
    <location>
        <begin position="78"/>
        <end position="99"/>
    </location>
</feature>
<feature type="transmembrane region" description="Helical" evidence="6">
    <location>
        <begin position="23"/>
        <end position="41"/>
    </location>
</feature>
<gene>
    <name evidence="8" type="ORF">H8D96_17095</name>
</gene>
<dbReference type="InterPro" id="IPR020846">
    <property type="entry name" value="MFS_dom"/>
</dbReference>
<evidence type="ECO:0000256" key="1">
    <source>
        <dbReference type="ARBA" id="ARBA00004141"/>
    </source>
</evidence>
<organism evidence="8 9">
    <name type="scientific">Candidatus Desulfatibia vada</name>
    <dbReference type="NCBI Taxonomy" id="2841696"/>
    <lineage>
        <taxon>Bacteria</taxon>
        <taxon>Pseudomonadati</taxon>
        <taxon>Thermodesulfobacteriota</taxon>
        <taxon>Desulfobacteria</taxon>
        <taxon>Desulfobacterales</taxon>
        <taxon>Desulfobacterales incertae sedis</taxon>
        <taxon>Candidatus Desulfatibia</taxon>
    </lineage>
</organism>
<reference evidence="8 9" key="1">
    <citation type="submission" date="2020-08" db="EMBL/GenBank/DDBJ databases">
        <title>Bridging the membrane lipid divide: bacteria of the FCB group superphylum have the potential to synthesize archaeal ether lipids.</title>
        <authorList>
            <person name="Villanueva L."/>
            <person name="Von Meijenfeldt F.A.B."/>
            <person name="Westbye A.B."/>
            <person name="Yadav S."/>
            <person name="Hopmans E.C."/>
            <person name="Dutilh B.E."/>
            <person name="Sinninghe Damste J.S."/>
        </authorList>
    </citation>
    <scope>NUCLEOTIDE SEQUENCE [LARGE SCALE GENOMIC DNA]</scope>
    <source>
        <strain evidence="8">NIOZ-UU17</strain>
    </source>
</reference>
<keyword evidence="2" id="KW-0813">Transport</keyword>
<dbReference type="SUPFAM" id="SSF103473">
    <property type="entry name" value="MFS general substrate transporter"/>
    <property type="match status" value="1"/>
</dbReference>
<feature type="transmembrane region" description="Helical" evidence="6">
    <location>
        <begin position="141"/>
        <end position="161"/>
    </location>
</feature>
<dbReference type="InterPro" id="IPR011701">
    <property type="entry name" value="MFS"/>
</dbReference>
<proteinExistence type="predicted"/>
<evidence type="ECO:0000313" key="9">
    <source>
        <dbReference type="Proteomes" id="UP000605201"/>
    </source>
</evidence>
<evidence type="ECO:0000256" key="2">
    <source>
        <dbReference type="ARBA" id="ARBA00022448"/>
    </source>
</evidence>
<feature type="transmembrane region" description="Helical" evidence="6">
    <location>
        <begin position="304"/>
        <end position="324"/>
    </location>
</feature>
<feature type="transmembrane region" description="Helical" evidence="6">
    <location>
        <begin position="111"/>
        <end position="135"/>
    </location>
</feature>
<keyword evidence="5 6" id="KW-0472">Membrane</keyword>
<protein>
    <submittedName>
        <fullName evidence="8">MFS transporter</fullName>
    </submittedName>
</protein>
<evidence type="ECO:0000256" key="3">
    <source>
        <dbReference type="ARBA" id="ARBA00022692"/>
    </source>
</evidence>
<accession>A0A8J6TVV1</accession>
<dbReference type="PANTHER" id="PTHR42718">
    <property type="entry name" value="MAJOR FACILITATOR SUPERFAMILY MULTIDRUG TRANSPORTER MFSC"/>
    <property type="match status" value="1"/>
</dbReference>
<evidence type="ECO:0000256" key="5">
    <source>
        <dbReference type="ARBA" id="ARBA00023136"/>
    </source>
</evidence>
<keyword evidence="4 6" id="KW-1133">Transmembrane helix</keyword>
<dbReference type="Pfam" id="PF07690">
    <property type="entry name" value="MFS_1"/>
    <property type="match status" value="2"/>
</dbReference>
<evidence type="ECO:0000256" key="6">
    <source>
        <dbReference type="SAM" id="Phobius"/>
    </source>
</evidence>
<dbReference type="PANTHER" id="PTHR42718:SF9">
    <property type="entry name" value="MAJOR FACILITATOR SUPERFAMILY MULTIDRUG TRANSPORTER MFSC"/>
    <property type="match status" value="1"/>
</dbReference>
<feature type="transmembrane region" description="Helical" evidence="6">
    <location>
        <begin position="173"/>
        <end position="193"/>
    </location>
</feature>
<keyword evidence="3 6" id="KW-0812">Transmembrane</keyword>
<dbReference type="PROSITE" id="PS50850">
    <property type="entry name" value="MFS"/>
    <property type="match status" value="1"/>
</dbReference>
<comment type="subcellular location">
    <subcellularLocation>
        <location evidence="1">Membrane</location>
        <topology evidence="1">Multi-pass membrane protein</topology>
    </subcellularLocation>
</comment>
<dbReference type="AlphaFoldDB" id="A0A8J6TVV1"/>
<dbReference type="GO" id="GO:0016020">
    <property type="term" value="C:membrane"/>
    <property type="evidence" value="ECO:0007669"/>
    <property type="project" value="UniProtKB-SubCell"/>
</dbReference>
<evidence type="ECO:0000256" key="4">
    <source>
        <dbReference type="ARBA" id="ARBA00022989"/>
    </source>
</evidence>
<feature type="transmembrane region" description="Helical" evidence="6">
    <location>
        <begin position="368"/>
        <end position="388"/>
    </location>
</feature>
<feature type="transmembrane region" description="Helical" evidence="6">
    <location>
        <begin position="199"/>
        <end position="218"/>
    </location>
</feature>
<dbReference type="Gene3D" id="1.20.1250.20">
    <property type="entry name" value="MFS general substrate transporter like domains"/>
    <property type="match status" value="2"/>
</dbReference>
<dbReference type="GO" id="GO:0022857">
    <property type="term" value="F:transmembrane transporter activity"/>
    <property type="evidence" value="ECO:0007669"/>
    <property type="project" value="InterPro"/>
</dbReference>
<feature type="domain" description="Major facilitator superfamily (MFS) profile" evidence="7">
    <location>
        <begin position="1"/>
        <end position="435"/>
    </location>
</feature>